<gene>
    <name evidence="4" type="ORF">DXG03_004273</name>
</gene>
<proteinExistence type="inferred from homology"/>
<dbReference type="GO" id="GO:0031625">
    <property type="term" value="F:ubiquitin protein ligase binding"/>
    <property type="evidence" value="ECO:0007669"/>
    <property type="project" value="InterPro"/>
</dbReference>
<dbReference type="Gene3D" id="1.20.1310.10">
    <property type="entry name" value="Cullin Repeats"/>
    <property type="match status" value="1"/>
</dbReference>
<keyword evidence="5" id="KW-1185">Reference proteome</keyword>
<dbReference type="InterPro" id="IPR059120">
    <property type="entry name" value="Cullin-like_AB"/>
</dbReference>
<dbReference type="SMART" id="SM00182">
    <property type="entry name" value="CULLIN"/>
    <property type="match status" value="1"/>
</dbReference>
<evidence type="ECO:0000256" key="2">
    <source>
        <dbReference type="RuleBase" id="RU003829"/>
    </source>
</evidence>
<name>A0A9P7KBF2_9AGAR</name>
<accession>A0A9P7KBF2</accession>
<dbReference type="SUPFAM" id="SSF75632">
    <property type="entry name" value="Cullin homology domain"/>
    <property type="match status" value="1"/>
</dbReference>
<sequence>MGDAFTAGFKARRNKPAEMIAKYLDHAMRKGQGSKSDAEFEALLDSVLALYRYTEDKDVFRTFYHRSLAKRLLLERSASDDFEAAMLKKLKEKYDPEFGMGEDMFKDLALSREAMREYHSKLDSGSPGHKLSAMVLQRSAWPFAVQQTSVDLPPDMQEELTKYAIYYKARHAGHVLDWDHALGTATLKGRFNAGPKELSVSLYQAVVLLLFNNATELHYPEILEQTRLNEDELKRTLQSLACGKKKVLKKIPPGRDVDDTDLFKFNADFEDPRAKVHINSIQAKVSVRFRFVADDRFWVFGDS</sequence>
<dbReference type="Pfam" id="PF26557">
    <property type="entry name" value="Cullin_AB"/>
    <property type="match status" value="1"/>
</dbReference>
<organism evidence="4 5">
    <name type="scientific">Asterophora parasitica</name>
    <dbReference type="NCBI Taxonomy" id="117018"/>
    <lineage>
        <taxon>Eukaryota</taxon>
        <taxon>Fungi</taxon>
        <taxon>Dikarya</taxon>
        <taxon>Basidiomycota</taxon>
        <taxon>Agaricomycotina</taxon>
        <taxon>Agaricomycetes</taxon>
        <taxon>Agaricomycetidae</taxon>
        <taxon>Agaricales</taxon>
        <taxon>Tricholomatineae</taxon>
        <taxon>Lyophyllaceae</taxon>
        <taxon>Asterophora</taxon>
    </lineage>
</organism>
<dbReference type="AlphaFoldDB" id="A0A9P7KBF2"/>
<evidence type="ECO:0000256" key="1">
    <source>
        <dbReference type="PROSITE-ProRule" id="PRU00330"/>
    </source>
</evidence>
<feature type="domain" description="Cullin family profile" evidence="3">
    <location>
        <begin position="15"/>
        <end position="241"/>
    </location>
</feature>
<dbReference type="PANTHER" id="PTHR11932">
    <property type="entry name" value="CULLIN"/>
    <property type="match status" value="1"/>
</dbReference>
<comment type="caution">
    <text evidence="4">The sequence shown here is derived from an EMBL/GenBank/DDBJ whole genome shotgun (WGS) entry which is preliminary data.</text>
</comment>
<protein>
    <recommendedName>
        <fullName evidence="3">Cullin family profile domain-containing protein</fullName>
    </recommendedName>
</protein>
<dbReference type="InterPro" id="IPR016158">
    <property type="entry name" value="Cullin_homology"/>
</dbReference>
<evidence type="ECO:0000259" key="3">
    <source>
        <dbReference type="PROSITE" id="PS50069"/>
    </source>
</evidence>
<reference evidence="4" key="1">
    <citation type="submission" date="2020-07" db="EMBL/GenBank/DDBJ databases">
        <authorList>
            <person name="Nieuwenhuis M."/>
            <person name="Van De Peppel L.J.J."/>
        </authorList>
    </citation>
    <scope>NUCLEOTIDE SEQUENCE</scope>
    <source>
        <strain evidence="4">AP01</strain>
        <tissue evidence="4">Mycelium</tissue>
    </source>
</reference>
<dbReference type="InterPro" id="IPR001373">
    <property type="entry name" value="Cullin_N"/>
</dbReference>
<reference evidence="4" key="2">
    <citation type="submission" date="2021-10" db="EMBL/GenBank/DDBJ databases">
        <title>Phylogenomics reveals ancestral predisposition of the termite-cultivated fungus Termitomyces towards a domesticated lifestyle.</title>
        <authorList>
            <person name="Auxier B."/>
            <person name="Grum-Grzhimaylo A."/>
            <person name="Cardenas M.E."/>
            <person name="Lodge J.D."/>
            <person name="Laessoe T."/>
            <person name="Pedersen O."/>
            <person name="Smith M.E."/>
            <person name="Kuyper T.W."/>
            <person name="Franco-Molano E.A."/>
            <person name="Baroni T.J."/>
            <person name="Aanen D.K."/>
        </authorList>
    </citation>
    <scope>NUCLEOTIDE SEQUENCE</scope>
    <source>
        <strain evidence="4">AP01</strain>
        <tissue evidence="4">Mycelium</tissue>
    </source>
</reference>
<evidence type="ECO:0000313" key="5">
    <source>
        <dbReference type="Proteomes" id="UP000775547"/>
    </source>
</evidence>
<dbReference type="EMBL" id="JABCKV010000252">
    <property type="protein sequence ID" value="KAG5641761.1"/>
    <property type="molecule type" value="Genomic_DNA"/>
</dbReference>
<evidence type="ECO:0000313" key="4">
    <source>
        <dbReference type="EMBL" id="KAG5641761.1"/>
    </source>
</evidence>
<dbReference type="InterPro" id="IPR036317">
    <property type="entry name" value="Cullin_homology_sf"/>
</dbReference>
<comment type="similarity">
    <text evidence="1 2">Belongs to the cullin family.</text>
</comment>
<dbReference type="Pfam" id="PF00888">
    <property type="entry name" value="Cullin"/>
    <property type="match status" value="1"/>
</dbReference>
<dbReference type="Gene3D" id="3.30.230.130">
    <property type="entry name" value="Cullin, Chain C, Domain 2"/>
    <property type="match status" value="1"/>
</dbReference>
<dbReference type="InterPro" id="IPR045093">
    <property type="entry name" value="Cullin"/>
</dbReference>
<dbReference type="PROSITE" id="PS50069">
    <property type="entry name" value="CULLIN_2"/>
    <property type="match status" value="1"/>
</dbReference>
<dbReference type="Proteomes" id="UP000775547">
    <property type="component" value="Unassembled WGS sequence"/>
</dbReference>
<dbReference type="OrthoDB" id="27073at2759"/>
<dbReference type="GO" id="GO:0006511">
    <property type="term" value="P:ubiquitin-dependent protein catabolic process"/>
    <property type="evidence" value="ECO:0007669"/>
    <property type="project" value="InterPro"/>
</dbReference>